<evidence type="ECO:0000313" key="2">
    <source>
        <dbReference type="Proteomes" id="UP000716322"/>
    </source>
</evidence>
<gene>
    <name evidence="1" type="ORF">HAV22_27220</name>
</gene>
<dbReference type="Pfam" id="PF20242">
    <property type="entry name" value="Emfourin"/>
    <property type="match status" value="1"/>
</dbReference>
<accession>A0ABX0PIQ0</accession>
<organism evidence="1 2">
    <name type="scientific">Telluria antibiotica</name>
    <dbReference type="NCBI Taxonomy" id="2717319"/>
    <lineage>
        <taxon>Bacteria</taxon>
        <taxon>Pseudomonadati</taxon>
        <taxon>Pseudomonadota</taxon>
        <taxon>Betaproteobacteria</taxon>
        <taxon>Burkholderiales</taxon>
        <taxon>Oxalobacteraceae</taxon>
        <taxon>Telluria group</taxon>
        <taxon>Telluria</taxon>
    </lineage>
</organism>
<proteinExistence type="predicted"/>
<dbReference type="InterPro" id="IPR049457">
    <property type="entry name" value="Emfourin"/>
</dbReference>
<dbReference type="RefSeq" id="WP_166863799.1">
    <property type="nucleotide sequence ID" value="NZ_JAAQOM010000021.1"/>
</dbReference>
<reference evidence="1 2" key="1">
    <citation type="submission" date="2020-03" db="EMBL/GenBank/DDBJ databases">
        <title>Genome sequence of strain Massilia sp. TW-1.</title>
        <authorList>
            <person name="Chaudhary D.K."/>
        </authorList>
    </citation>
    <scope>NUCLEOTIDE SEQUENCE [LARGE SCALE GENOMIC DNA]</scope>
    <source>
        <strain evidence="1 2">TW-1</strain>
    </source>
</reference>
<keyword evidence="2" id="KW-1185">Reference proteome</keyword>
<sequence length="96" mass="10449">MHLSLHSVGGFTGPAGAQTHSVDVERLPAADAARVRALVQALDPAHLPATLLKARPQSWDFTYTLTIDNGAERQVRFHLDAAPPPLRDLVEFIENT</sequence>
<dbReference type="EMBL" id="JAAQOM010000021">
    <property type="protein sequence ID" value="NIA57320.1"/>
    <property type="molecule type" value="Genomic_DNA"/>
</dbReference>
<comment type="caution">
    <text evidence="1">The sequence shown here is derived from an EMBL/GenBank/DDBJ whole genome shotgun (WGS) entry which is preliminary data.</text>
</comment>
<name>A0ABX0PIQ0_9BURK</name>
<dbReference type="Proteomes" id="UP000716322">
    <property type="component" value="Unassembled WGS sequence"/>
</dbReference>
<protein>
    <submittedName>
        <fullName evidence="1">Uncharacterized protein</fullName>
    </submittedName>
</protein>
<evidence type="ECO:0000313" key="1">
    <source>
        <dbReference type="EMBL" id="NIA57320.1"/>
    </source>
</evidence>